<evidence type="ECO:0000256" key="6">
    <source>
        <dbReference type="SAM" id="MobiDB-lite"/>
    </source>
</evidence>
<reference evidence="8" key="1">
    <citation type="submission" date="2021-09" db="EMBL/GenBank/DDBJ databases">
        <title>A high-quality genome of the endoparasitic fungus Hirsutella rhossiliensis with a comparison of Hirsutella genomes reveals transposable elements contributing to genome size variation.</title>
        <authorList>
            <person name="Lin R."/>
            <person name="Jiao Y."/>
            <person name="Sun X."/>
            <person name="Ling J."/>
            <person name="Xie B."/>
            <person name="Cheng X."/>
        </authorList>
    </citation>
    <scope>NUCLEOTIDE SEQUENCE</scope>
    <source>
        <strain evidence="8">HR02</strain>
    </source>
</reference>
<dbReference type="EC" id="3.1.1.47" evidence="4"/>
<dbReference type="GO" id="GO:0003847">
    <property type="term" value="F:1-alkyl-2-acetylglycerophosphocholine esterase activity"/>
    <property type="evidence" value="ECO:0007669"/>
    <property type="project" value="UniProtKB-UniRule"/>
</dbReference>
<feature type="active site" description="Charge relay system" evidence="5">
    <location>
        <position position="487"/>
    </location>
</feature>
<proteinExistence type="inferred from homology"/>
<feature type="region of interest" description="Disordered" evidence="6">
    <location>
        <begin position="1"/>
        <end position="49"/>
    </location>
</feature>
<comment type="caution">
    <text evidence="8">The sequence shown here is derived from an EMBL/GenBank/DDBJ whole genome shotgun (WGS) entry which is preliminary data.</text>
</comment>
<dbReference type="Proteomes" id="UP000824596">
    <property type="component" value="Unassembled WGS sequence"/>
</dbReference>
<feature type="transmembrane region" description="Helical" evidence="7">
    <location>
        <begin position="85"/>
        <end position="102"/>
    </location>
</feature>
<evidence type="ECO:0000256" key="7">
    <source>
        <dbReference type="SAM" id="Phobius"/>
    </source>
</evidence>
<gene>
    <name evidence="8" type="ORF">HRG_06914</name>
</gene>
<dbReference type="RefSeq" id="XP_044719347.1">
    <property type="nucleotide sequence ID" value="XM_044865385.1"/>
</dbReference>
<keyword evidence="7" id="KW-1133">Transmembrane helix</keyword>
<dbReference type="InterPro" id="IPR016715">
    <property type="entry name" value="PAF_acetylhydro_eukaryote"/>
</dbReference>
<evidence type="ECO:0000313" key="9">
    <source>
        <dbReference type="Proteomes" id="UP000824596"/>
    </source>
</evidence>
<keyword evidence="2 4" id="KW-0442">Lipid degradation</keyword>
<sequence>MSPDSDLELDSLDAHSDSSLDGDDAYAPDSPLATATSRPQARPRWLQPRRTLPHRVASALRALCLAPRPHHHHRRRRRYFSRRRLLLLPPVIFFLYALVRLLRGQPLLATRLPASYSGPHRVGAIDVEVPASSAPRTVTDAGADVRFRLDPARRAFELETVLVTLYYPVAAASTKRSSRRRRQHFWLDRPIGLTAAGYARLAHFDYAPFRALLTVVLWAVAGSLRIPADVDGPLLQLPDESGGNGTDRLPVVVFSHGMASSRTDYTHYLAQLASRGYVVAALEHRDGSCPGSLIKPGGQKPDRRLVHFSVADVVTANPSASADDELAAFKKHQLAFRTAEIAEAVALLRRLDDGHGARIHAANSRAEGSSLPLWKARLDLGHLVIAGHSYGATGALQALGRHDANLAPSGGIVLDPGKSSGPLNNNVSAPLLIIHSDAWSRAHSLFHGRPHFATVRDLARAVLARTRDVLPGGRGAAWFLTSLGVAHPSVSDAPLIEPLLLRWATRTTLDARDALRQYVDVSAAFLDALGSRAAATGLLAEKPTHDEYGVWVSPERKDSFPKDWAGLWEIHVSPADDKH</sequence>
<protein>
    <recommendedName>
        <fullName evidence="4">Putative phospholipase</fullName>
        <ecNumber evidence="4">3.1.1.47</ecNumber>
    </recommendedName>
</protein>
<dbReference type="OrthoDB" id="2363873at2759"/>
<dbReference type="GeneID" id="68356043"/>
<keyword evidence="7" id="KW-0812">Transmembrane</keyword>
<dbReference type="PIRSF" id="PIRSF018169">
    <property type="entry name" value="PAF_acetylhydrolase"/>
    <property type="match status" value="1"/>
</dbReference>
<dbReference type="AlphaFoldDB" id="A0A9P8SH62"/>
<dbReference type="Gene3D" id="3.40.50.1820">
    <property type="entry name" value="alpha/beta hydrolase"/>
    <property type="match status" value="1"/>
</dbReference>
<comment type="similarity">
    <text evidence="4">Belongs to the serine esterase family.</text>
</comment>
<accession>A0A9P8SH62</accession>
<dbReference type="GO" id="GO:0016042">
    <property type="term" value="P:lipid catabolic process"/>
    <property type="evidence" value="ECO:0007669"/>
    <property type="project" value="UniProtKB-KW"/>
</dbReference>
<dbReference type="PANTHER" id="PTHR10272">
    <property type="entry name" value="PLATELET-ACTIVATING FACTOR ACETYLHYDROLASE"/>
    <property type="match status" value="1"/>
</dbReference>
<comment type="catalytic activity">
    <reaction evidence="4">
        <text>a 1-O-alkyl-2-acetyl-sn-glycero-3-phosphocholine + H2O = a 1-O-alkyl-sn-glycero-3-phosphocholine + acetate + H(+)</text>
        <dbReference type="Rhea" id="RHEA:17777"/>
        <dbReference type="ChEBI" id="CHEBI:15377"/>
        <dbReference type="ChEBI" id="CHEBI:15378"/>
        <dbReference type="ChEBI" id="CHEBI:30089"/>
        <dbReference type="ChEBI" id="CHEBI:30909"/>
        <dbReference type="ChEBI" id="CHEBI:36707"/>
        <dbReference type="EC" id="3.1.1.47"/>
    </reaction>
</comment>
<organism evidence="8 9">
    <name type="scientific">Hirsutella rhossiliensis</name>
    <dbReference type="NCBI Taxonomy" id="111463"/>
    <lineage>
        <taxon>Eukaryota</taxon>
        <taxon>Fungi</taxon>
        <taxon>Dikarya</taxon>
        <taxon>Ascomycota</taxon>
        <taxon>Pezizomycotina</taxon>
        <taxon>Sordariomycetes</taxon>
        <taxon>Hypocreomycetidae</taxon>
        <taxon>Hypocreales</taxon>
        <taxon>Ophiocordycipitaceae</taxon>
        <taxon>Hirsutella</taxon>
    </lineage>
</organism>
<dbReference type="EMBL" id="JAIZPD010000007">
    <property type="protein sequence ID" value="KAH0961834.1"/>
    <property type="molecule type" value="Genomic_DNA"/>
</dbReference>
<feature type="compositionally biased region" description="Acidic residues" evidence="6">
    <location>
        <begin position="1"/>
        <end position="11"/>
    </location>
</feature>
<evidence type="ECO:0000256" key="4">
    <source>
        <dbReference type="PIRNR" id="PIRNR018169"/>
    </source>
</evidence>
<evidence type="ECO:0000313" key="8">
    <source>
        <dbReference type="EMBL" id="KAH0961834.1"/>
    </source>
</evidence>
<keyword evidence="3 4" id="KW-0443">Lipid metabolism</keyword>
<evidence type="ECO:0000256" key="3">
    <source>
        <dbReference type="ARBA" id="ARBA00023098"/>
    </source>
</evidence>
<name>A0A9P8SH62_9HYPO</name>
<evidence type="ECO:0000256" key="2">
    <source>
        <dbReference type="ARBA" id="ARBA00022963"/>
    </source>
</evidence>
<feature type="active site" description="Nucleophile" evidence="5">
    <location>
        <position position="389"/>
    </location>
</feature>
<keyword evidence="1 4" id="KW-0378">Hydrolase</keyword>
<evidence type="ECO:0000256" key="1">
    <source>
        <dbReference type="ARBA" id="ARBA00022801"/>
    </source>
</evidence>
<dbReference type="PANTHER" id="PTHR10272:SF11">
    <property type="entry name" value="PHOSPHOLIPASE-RELATED"/>
    <property type="match status" value="1"/>
</dbReference>
<evidence type="ECO:0000256" key="5">
    <source>
        <dbReference type="PIRSR" id="PIRSR018169-1"/>
    </source>
</evidence>
<dbReference type="Pfam" id="PF03403">
    <property type="entry name" value="PAF-AH_p_II"/>
    <property type="match status" value="1"/>
</dbReference>
<keyword evidence="9" id="KW-1185">Reference proteome</keyword>
<dbReference type="SUPFAM" id="SSF53474">
    <property type="entry name" value="alpha/beta-Hydrolases"/>
    <property type="match status" value="1"/>
</dbReference>
<keyword evidence="7" id="KW-0472">Membrane</keyword>
<dbReference type="InterPro" id="IPR029058">
    <property type="entry name" value="AB_hydrolase_fold"/>
</dbReference>
<feature type="active site" description="Charge relay system" evidence="5">
    <location>
        <position position="415"/>
    </location>
</feature>